<dbReference type="Pfam" id="PF07679">
    <property type="entry name" value="I-set"/>
    <property type="match status" value="2"/>
</dbReference>
<protein>
    <recommendedName>
        <fullName evidence="2">Platelet-derived growth factor receptor-like protein</fullName>
    </recommendedName>
</protein>
<feature type="signal peptide" evidence="3">
    <location>
        <begin position="1"/>
        <end position="18"/>
    </location>
</feature>
<feature type="domain" description="Ig-like" evidence="4">
    <location>
        <begin position="696"/>
        <end position="800"/>
    </location>
</feature>
<evidence type="ECO:0000259" key="4">
    <source>
        <dbReference type="PROSITE" id="PS50835"/>
    </source>
</evidence>
<dbReference type="InterPro" id="IPR003599">
    <property type="entry name" value="Ig_sub"/>
</dbReference>
<name>A0A8J2EKD9_COTCN</name>
<evidence type="ECO:0000256" key="1">
    <source>
        <dbReference type="ARBA" id="ARBA00011360"/>
    </source>
</evidence>
<evidence type="ECO:0000313" key="6">
    <source>
        <dbReference type="Proteomes" id="UP000786811"/>
    </source>
</evidence>
<dbReference type="InterPro" id="IPR013783">
    <property type="entry name" value="Ig-like_fold"/>
</dbReference>
<evidence type="ECO:0000313" key="5">
    <source>
        <dbReference type="EMBL" id="CAG5075848.1"/>
    </source>
</evidence>
<dbReference type="SUPFAM" id="SSF48726">
    <property type="entry name" value="Immunoglobulin"/>
    <property type="match status" value="7"/>
</dbReference>
<dbReference type="Gene3D" id="2.60.40.10">
    <property type="entry name" value="Immunoglobulins"/>
    <property type="match status" value="8"/>
</dbReference>
<feature type="domain" description="Ig-like" evidence="4">
    <location>
        <begin position="368"/>
        <end position="468"/>
    </location>
</feature>
<dbReference type="SMART" id="SM00408">
    <property type="entry name" value="IGc2"/>
    <property type="match status" value="6"/>
</dbReference>
<dbReference type="InterPro" id="IPR007110">
    <property type="entry name" value="Ig-like_dom"/>
</dbReference>
<sequence length="1115" mass="126638">MDLRHLIILLLSSSFCLSDITIFPNFEEINLKEGDELELTCTSTDGGDIDFFYPKNVDDEIETSSVEIVQDPTSNPSNFTLRRRKTYFGDTGWYGCTEASKNYRKLNHMKISVTPDTYNEIFIKWVYVYVTSPTDVWISNNKFSVADSFVGGNAIFPCRPNSPTASATLLFENSIKALPLDDRLSFDPKVGFILHNVSKNDSGSYTCYVKNFPDDWIIIKLNVLGPNALTPVMINSYSLQQMTLGQGFSMNCSIFYGDDFAPNMLHESYLKLSNRISNNYRVIAGNNIDWTIDVEAYPIPKFQWFDPKGNEIKNGWILNDFQVNGEHFSVQLIKPFLTYEDRGTYTLKATNAAEFKEIKLTLDVLVEPTIVQKSEDAEAISASYNQTITAECEAQGNPLPAIIWKYSHKFENSTESTGEGDLFNITSITVDGEKTISTINVKAQNTGKLICSACNEVNCRSAVVKVITVPVLMKLQPGPRPISDYQVVSLSEGETLHIFCPSTKNVTFFHLWLKRGVVNSNYSISGQEVGSKNAWYERKSVVYGDSGWYACGNVPEKYQDYGEFTFVSSPVLYKESNSDWLYVFVESSENLFVETPYINKDSDDNYILEVNVGNDLIFPCRPTSPDYQVDLYIDDQKANLSDHLLYDPKIGFTMLNITWEMPFFIHCKINDPTTGKVQRRDFSVNLENSTNGLDSPKIMTETLTHMVVGKPFTLQCKAYFNRVKTNYYFKWNKPQLNHQITQKLYQLNGTERTIIENWAPQVGFVIFELTIENVTPGDFGEYECVIYEYSSFKSDKIYLAPHERNQLELTSRTTEITVEIGNDWSLEFDVSAYPLPNFKWYDPKGRERENQWTPRNYEINGESFEVVLETKNTMKPEITKPKYDYIGNYFLNQKIEFQCQASGYPIPNLNWVYGNNYFNSTGSLDSEIFENGATVVTGKTIVTSTITIKMVESGSIRCNACNKEGCNQYIVQIVNVFDPNVACPKLETPDTPVAPCKEVHTDRSIESNQLNVYGLIMTSQQVNASKGGSVSIKCGFLDNKFRNNISWEKTNGSLAFNGRVAIDYNNDVKTHLYVSELTITNVDKSDEGYYICKGTTKDGSAVQNEYKLHVNGNYW</sequence>
<evidence type="ECO:0000256" key="2">
    <source>
        <dbReference type="ARBA" id="ARBA00019671"/>
    </source>
</evidence>
<dbReference type="PANTHER" id="PTHR15360">
    <property type="entry name" value="PLATELET-DERIVED GROWTH FACTOR RECEPTOR LIKE"/>
    <property type="match status" value="1"/>
</dbReference>
<dbReference type="SMART" id="SM00409">
    <property type="entry name" value="IG"/>
    <property type="match status" value="8"/>
</dbReference>
<dbReference type="AlphaFoldDB" id="A0A8J2EKD9"/>
<dbReference type="PROSITE" id="PS50835">
    <property type="entry name" value="IG_LIKE"/>
    <property type="match status" value="5"/>
</dbReference>
<dbReference type="OrthoDB" id="7613723at2759"/>
<keyword evidence="3" id="KW-0732">Signal</keyword>
<dbReference type="EMBL" id="CAJNRD030001116">
    <property type="protein sequence ID" value="CAG5075848.1"/>
    <property type="molecule type" value="Genomic_DNA"/>
</dbReference>
<gene>
    <name evidence="5" type="ORF">HICCMSTLAB_LOCUS1892</name>
</gene>
<feature type="chain" id="PRO_5035250524" description="Platelet-derived growth factor receptor-like protein" evidence="3">
    <location>
        <begin position="19"/>
        <end position="1115"/>
    </location>
</feature>
<comment type="caution">
    <text evidence="5">The sequence shown here is derived from an EMBL/GenBank/DDBJ whole genome shotgun (WGS) entry which is preliminary data.</text>
</comment>
<accession>A0A8J2EKD9</accession>
<dbReference type="Proteomes" id="UP000786811">
    <property type="component" value="Unassembled WGS sequence"/>
</dbReference>
<organism evidence="5 6">
    <name type="scientific">Cotesia congregata</name>
    <name type="common">Parasitoid wasp</name>
    <name type="synonym">Apanteles congregatus</name>
    <dbReference type="NCBI Taxonomy" id="51543"/>
    <lineage>
        <taxon>Eukaryota</taxon>
        <taxon>Metazoa</taxon>
        <taxon>Ecdysozoa</taxon>
        <taxon>Arthropoda</taxon>
        <taxon>Hexapoda</taxon>
        <taxon>Insecta</taxon>
        <taxon>Pterygota</taxon>
        <taxon>Neoptera</taxon>
        <taxon>Endopterygota</taxon>
        <taxon>Hymenoptera</taxon>
        <taxon>Apocrita</taxon>
        <taxon>Ichneumonoidea</taxon>
        <taxon>Braconidae</taxon>
        <taxon>Microgastrinae</taxon>
        <taxon>Cotesia</taxon>
    </lineage>
</organism>
<feature type="domain" description="Ig-like" evidence="4">
    <location>
        <begin position="24"/>
        <end position="112"/>
    </location>
</feature>
<dbReference type="InterPro" id="IPR013098">
    <property type="entry name" value="Ig_I-set"/>
</dbReference>
<dbReference type="InterPro" id="IPR042495">
    <property type="entry name" value="PDGFRL"/>
</dbReference>
<proteinExistence type="predicted"/>
<keyword evidence="6" id="KW-1185">Reference proteome</keyword>
<comment type="subunit">
    <text evidence="1">Forms a complex composed of PDGFRL, TNK2 and GRB2.</text>
</comment>
<dbReference type="InterPro" id="IPR036179">
    <property type="entry name" value="Ig-like_dom_sf"/>
</dbReference>
<evidence type="ECO:0000256" key="3">
    <source>
        <dbReference type="SAM" id="SignalP"/>
    </source>
</evidence>
<dbReference type="InterPro" id="IPR003598">
    <property type="entry name" value="Ig_sub2"/>
</dbReference>
<reference evidence="5" key="1">
    <citation type="submission" date="2021-04" db="EMBL/GenBank/DDBJ databases">
        <authorList>
            <person name="Chebbi M.A.C M."/>
        </authorList>
    </citation>
    <scope>NUCLEOTIDE SEQUENCE</scope>
</reference>
<feature type="domain" description="Ig-like" evidence="4">
    <location>
        <begin position="876"/>
        <end position="960"/>
    </location>
</feature>
<feature type="domain" description="Ig-like" evidence="4">
    <location>
        <begin position="989"/>
        <end position="1109"/>
    </location>
</feature>
<dbReference type="PANTHER" id="PTHR15360:SF4">
    <property type="entry name" value="PROTEIN KINASE DOMAIN-CONTAINING PROTEIN"/>
    <property type="match status" value="1"/>
</dbReference>